<evidence type="ECO:0000256" key="2">
    <source>
        <dbReference type="ARBA" id="ARBA00010992"/>
    </source>
</evidence>
<dbReference type="PANTHER" id="PTHR48022:SF14">
    <property type="entry name" value="MAJOR FACILITATOR SUPERFAMILY (MFS) PROFILE DOMAIN-CONTAINING PROTEIN-RELATED"/>
    <property type="match status" value="1"/>
</dbReference>
<comment type="caution">
    <text evidence="11">The sequence shown here is derived from an EMBL/GenBank/DDBJ whole genome shotgun (WGS) entry which is preliminary data.</text>
</comment>
<dbReference type="Pfam" id="PF00083">
    <property type="entry name" value="Sugar_tr"/>
    <property type="match status" value="1"/>
</dbReference>
<name>A0A1Q5SV18_9EURO</name>
<evidence type="ECO:0000256" key="5">
    <source>
        <dbReference type="ARBA" id="ARBA00022989"/>
    </source>
</evidence>
<feature type="transmembrane region" description="Helical" evidence="9">
    <location>
        <begin position="280"/>
        <end position="300"/>
    </location>
</feature>
<dbReference type="PROSITE" id="PS00217">
    <property type="entry name" value="SUGAR_TRANSPORT_2"/>
    <property type="match status" value="1"/>
</dbReference>
<feature type="transmembrane region" description="Helical" evidence="9">
    <location>
        <begin position="245"/>
        <end position="265"/>
    </location>
</feature>
<dbReference type="InterPro" id="IPR020846">
    <property type="entry name" value="MFS_dom"/>
</dbReference>
<dbReference type="SUPFAM" id="SSF103473">
    <property type="entry name" value="MFS general substrate transporter"/>
    <property type="match status" value="1"/>
</dbReference>
<sequence>MDDTRSWSDDGYREHRAEAEEPEDVDPSADTPLLTADNEVNPSIKDRNTRRQHSIAYQLGEYCLSLINAMMGSSKDGAKSSEHENVSPANPDAWVDSVSYGPGGMRGLFSNSYVFGAAFLASLGGFSFGYDQGVISIINVMDNFHRAFPEAATAFGTSFMTSMLLLGAFIGCFFMPYLCDKISRKWALTVVVVIFDIGAIMQTAAQSYGELVAGRAIGGIGVGTLAMAAPLYISEISPPELRGTLLVLESISIVSGVVIAFWITYGTQYLTSEASFRLPFALQMVCATILGVGIHFFPYSPRWLALVGRRNECLSSLSKLRKLPPTDERVQTEYKGIITEVEFQRLVIEKTHPGVTGFRLEVNSWLELFRRRNWHRTAVGCGILFFQQFSGINAFIYYAPTLFKNLGQTDHMSLIMSGIFNILQLLAVIICFLIIDKVGRRPLAIFGAIGNTICYVVITILSGLYSHDWPAHQGAGWATVAMVFCFILVYGVSYSPLGWALPSEVFSTATRSKGVALSVCVNWLSNFIVAIAVPPMMEYRGYQTYIFFTVMCLLAAIWAFLLVPETKGKTLEEIDEVFGGVQGQEEQAIMRQAIISVNEEIV</sequence>
<dbReference type="InterPro" id="IPR036259">
    <property type="entry name" value="MFS_trans_sf"/>
</dbReference>
<evidence type="ECO:0000256" key="3">
    <source>
        <dbReference type="ARBA" id="ARBA00022448"/>
    </source>
</evidence>
<dbReference type="InterPro" id="IPR005829">
    <property type="entry name" value="Sugar_transporter_CS"/>
</dbReference>
<keyword evidence="4 9" id="KW-0812">Transmembrane</keyword>
<evidence type="ECO:0000256" key="4">
    <source>
        <dbReference type="ARBA" id="ARBA00022692"/>
    </source>
</evidence>
<gene>
    <name evidence="11" type="ORF">PENSUB_12940</name>
</gene>
<dbReference type="InterPro" id="IPR005828">
    <property type="entry name" value="MFS_sugar_transport-like"/>
</dbReference>
<reference evidence="11 12" key="1">
    <citation type="submission" date="2016-10" db="EMBL/GenBank/DDBJ databases">
        <title>Genome sequence of the ascomycete fungus Penicillium subrubescens.</title>
        <authorList>
            <person name="De Vries R.P."/>
            <person name="Peng M."/>
            <person name="Dilokpimol A."/>
            <person name="Hilden K."/>
            <person name="Makela M.R."/>
            <person name="Grigoriev I."/>
            <person name="Riley R."/>
            <person name="Granchi Z."/>
        </authorList>
    </citation>
    <scope>NUCLEOTIDE SEQUENCE [LARGE SCALE GENOMIC DNA]</scope>
    <source>
        <strain evidence="11 12">CBS 132785</strain>
    </source>
</reference>
<feature type="transmembrane region" description="Helical" evidence="9">
    <location>
        <begin position="477"/>
        <end position="502"/>
    </location>
</feature>
<dbReference type="GO" id="GO:0005351">
    <property type="term" value="F:carbohydrate:proton symporter activity"/>
    <property type="evidence" value="ECO:0007669"/>
    <property type="project" value="TreeGrafter"/>
</dbReference>
<evidence type="ECO:0000313" key="11">
    <source>
        <dbReference type="EMBL" id="OKO91867.1"/>
    </source>
</evidence>
<feature type="transmembrane region" description="Helical" evidence="9">
    <location>
        <begin position="211"/>
        <end position="233"/>
    </location>
</feature>
<comment type="similarity">
    <text evidence="2 7">Belongs to the major facilitator superfamily. Sugar transporter (TC 2.A.1.1) family.</text>
</comment>
<proteinExistence type="inferred from homology"/>
<dbReference type="NCBIfam" id="TIGR00879">
    <property type="entry name" value="SP"/>
    <property type="match status" value="1"/>
</dbReference>
<accession>A0A1Q5SV18</accession>
<feature type="transmembrane region" description="Helical" evidence="9">
    <location>
        <begin position="113"/>
        <end position="131"/>
    </location>
</feature>
<dbReference type="PRINTS" id="PR00171">
    <property type="entry name" value="SUGRTRNSPORT"/>
</dbReference>
<keyword evidence="6 9" id="KW-0472">Membrane</keyword>
<evidence type="ECO:0000256" key="1">
    <source>
        <dbReference type="ARBA" id="ARBA00004141"/>
    </source>
</evidence>
<feature type="compositionally biased region" description="Basic and acidic residues" evidence="8">
    <location>
        <begin position="1"/>
        <end position="19"/>
    </location>
</feature>
<dbReference type="EMBL" id="MNBE01000744">
    <property type="protein sequence ID" value="OKO91867.1"/>
    <property type="molecule type" value="Genomic_DNA"/>
</dbReference>
<dbReference type="FunFam" id="1.20.1250.20:FF:000026">
    <property type="entry name" value="MFS quinate transporter QutD"/>
    <property type="match status" value="1"/>
</dbReference>
<feature type="transmembrane region" description="Helical" evidence="9">
    <location>
        <begin position="442"/>
        <end position="465"/>
    </location>
</feature>
<evidence type="ECO:0000256" key="9">
    <source>
        <dbReference type="SAM" id="Phobius"/>
    </source>
</evidence>
<comment type="subcellular location">
    <subcellularLocation>
        <location evidence="1">Membrane</location>
        <topology evidence="1">Multi-pass membrane protein</topology>
    </subcellularLocation>
</comment>
<feature type="region of interest" description="Disordered" evidence="8">
    <location>
        <begin position="1"/>
        <end position="50"/>
    </location>
</feature>
<keyword evidence="11" id="KW-0762">Sugar transport</keyword>
<dbReference type="PROSITE" id="PS50850">
    <property type="entry name" value="MFS"/>
    <property type="match status" value="1"/>
</dbReference>
<feature type="transmembrane region" description="Helical" evidence="9">
    <location>
        <begin position="151"/>
        <end position="174"/>
    </location>
</feature>
<dbReference type="InterPro" id="IPR003663">
    <property type="entry name" value="Sugar/inositol_transpt"/>
</dbReference>
<keyword evidence="3 7" id="KW-0813">Transport</keyword>
<feature type="transmembrane region" description="Helical" evidence="9">
    <location>
        <begin position="411"/>
        <end position="435"/>
    </location>
</feature>
<dbReference type="GO" id="GO:0016020">
    <property type="term" value="C:membrane"/>
    <property type="evidence" value="ECO:0007669"/>
    <property type="project" value="UniProtKB-SubCell"/>
</dbReference>
<keyword evidence="12" id="KW-1185">Reference proteome</keyword>
<evidence type="ECO:0000256" key="6">
    <source>
        <dbReference type="ARBA" id="ARBA00023136"/>
    </source>
</evidence>
<dbReference type="PANTHER" id="PTHR48022">
    <property type="entry name" value="PLASTIDIC GLUCOSE TRANSPORTER 4"/>
    <property type="match status" value="1"/>
</dbReference>
<dbReference type="AlphaFoldDB" id="A0A1Q5SV18"/>
<feature type="transmembrane region" description="Helical" evidence="9">
    <location>
        <begin position="378"/>
        <end position="399"/>
    </location>
</feature>
<dbReference type="InterPro" id="IPR050360">
    <property type="entry name" value="MFS_Sugar_Transporters"/>
</dbReference>
<keyword evidence="5 9" id="KW-1133">Transmembrane helix</keyword>
<evidence type="ECO:0000256" key="7">
    <source>
        <dbReference type="RuleBase" id="RU003346"/>
    </source>
</evidence>
<feature type="transmembrane region" description="Helical" evidence="9">
    <location>
        <begin position="514"/>
        <end position="533"/>
    </location>
</feature>
<protein>
    <submittedName>
        <fullName evidence="11">High-affinity glucose transporter</fullName>
    </submittedName>
</protein>
<feature type="transmembrane region" description="Helical" evidence="9">
    <location>
        <begin position="545"/>
        <end position="563"/>
    </location>
</feature>
<evidence type="ECO:0000313" key="12">
    <source>
        <dbReference type="Proteomes" id="UP000186955"/>
    </source>
</evidence>
<organism evidence="11 12">
    <name type="scientific">Penicillium subrubescens</name>
    <dbReference type="NCBI Taxonomy" id="1316194"/>
    <lineage>
        <taxon>Eukaryota</taxon>
        <taxon>Fungi</taxon>
        <taxon>Dikarya</taxon>
        <taxon>Ascomycota</taxon>
        <taxon>Pezizomycotina</taxon>
        <taxon>Eurotiomycetes</taxon>
        <taxon>Eurotiomycetidae</taxon>
        <taxon>Eurotiales</taxon>
        <taxon>Aspergillaceae</taxon>
        <taxon>Penicillium</taxon>
    </lineage>
</organism>
<feature type="domain" description="Major facilitator superfamily (MFS) profile" evidence="10">
    <location>
        <begin position="117"/>
        <end position="567"/>
    </location>
</feature>
<dbReference type="Gene3D" id="1.20.1250.20">
    <property type="entry name" value="MFS general substrate transporter like domains"/>
    <property type="match status" value="1"/>
</dbReference>
<evidence type="ECO:0000256" key="8">
    <source>
        <dbReference type="SAM" id="MobiDB-lite"/>
    </source>
</evidence>
<feature type="transmembrane region" description="Helical" evidence="9">
    <location>
        <begin position="186"/>
        <end position="205"/>
    </location>
</feature>
<dbReference type="Proteomes" id="UP000186955">
    <property type="component" value="Unassembled WGS sequence"/>
</dbReference>
<evidence type="ECO:0000259" key="10">
    <source>
        <dbReference type="PROSITE" id="PS50850"/>
    </source>
</evidence>